<dbReference type="STRING" id="709032.Sulku_2338"/>
<dbReference type="HOGENOM" id="CLU_120447_0_0_7"/>
<dbReference type="EMBL" id="CP002355">
    <property type="protein sequence ID" value="ADR34998.1"/>
    <property type="molecule type" value="Genomic_DNA"/>
</dbReference>
<name>E4TXR2_SULKY</name>
<dbReference type="eggNOG" id="COG2010">
    <property type="taxonomic scope" value="Bacteria"/>
</dbReference>
<dbReference type="Proteomes" id="UP000008721">
    <property type="component" value="Chromosome"/>
</dbReference>
<dbReference type="InterPro" id="IPR025992">
    <property type="entry name" value="Haem-bd"/>
</dbReference>
<accession>E4TXR2</accession>
<dbReference type="OrthoDB" id="196738at2"/>
<dbReference type="SMART" id="SM01235">
    <property type="entry name" value="Haem_bd"/>
    <property type="match status" value="1"/>
</dbReference>
<organism evidence="2 3">
    <name type="scientific">Sulfuricurvum kujiense (strain ATCC BAA-921 / DSM 16994 / JCM 11577 / YK-1)</name>
    <dbReference type="NCBI Taxonomy" id="709032"/>
    <lineage>
        <taxon>Bacteria</taxon>
        <taxon>Pseudomonadati</taxon>
        <taxon>Campylobacterota</taxon>
        <taxon>Epsilonproteobacteria</taxon>
        <taxon>Campylobacterales</taxon>
        <taxon>Sulfurimonadaceae</taxon>
        <taxon>Sulfuricurvum</taxon>
    </lineage>
</organism>
<keyword evidence="3" id="KW-1185">Reference proteome</keyword>
<dbReference type="KEGG" id="sku:Sulku_2338"/>
<feature type="domain" description="Haem-binding" evidence="1">
    <location>
        <begin position="9"/>
        <end position="140"/>
    </location>
</feature>
<sequence>MKKVAYWILGTAVVIQLFRPDFTNPKVDETIALKTDPKVMSILKTSCYDCHSNETAYPWYHHVAPMSWVMANNINQGRKALDFSNWENIDSKVKLERLERAKQLLNNELMPKSEYLLMHKNAVLSDEQKKVLEIFFDSQIKRL</sequence>
<evidence type="ECO:0000313" key="3">
    <source>
        <dbReference type="Proteomes" id="UP000008721"/>
    </source>
</evidence>
<dbReference type="RefSeq" id="WP_013461195.1">
    <property type="nucleotide sequence ID" value="NC_014762.1"/>
</dbReference>
<dbReference type="Pfam" id="PF14376">
    <property type="entry name" value="Haem_bd"/>
    <property type="match status" value="1"/>
</dbReference>
<proteinExistence type="predicted"/>
<gene>
    <name evidence="2" type="ordered locus">Sulku_2338</name>
</gene>
<evidence type="ECO:0000259" key="1">
    <source>
        <dbReference type="SMART" id="SM01235"/>
    </source>
</evidence>
<evidence type="ECO:0000313" key="2">
    <source>
        <dbReference type="EMBL" id="ADR34998.1"/>
    </source>
</evidence>
<protein>
    <recommendedName>
        <fullName evidence="1">Haem-binding domain-containing protein</fullName>
    </recommendedName>
</protein>
<reference evidence="2 3" key="1">
    <citation type="journal article" date="2012" name="Stand. Genomic Sci.">
        <title>Complete genome sequence of the sulfur compounds oxidizing chemolithoautotroph Sulfuricurvum kujiense type strain (YK-1(T)).</title>
        <authorList>
            <person name="Han C."/>
            <person name="Kotsyurbenko O."/>
            <person name="Chertkov O."/>
            <person name="Held B."/>
            <person name="Lapidus A."/>
            <person name="Nolan M."/>
            <person name="Lucas S."/>
            <person name="Hammon N."/>
            <person name="Deshpande S."/>
            <person name="Cheng J.F."/>
            <person name="Tapia R."/>
            <person name="Goodwin L.A."/>
            <person name="Pitluck S."/>
            <person name="Liolios K."/>
            <person name="Pagani I."/>
            <person name="Ivanova N."/>
            <person name="Mavromatis K."/>
            <person name="Mikhailova N."/>
            <person name="Pati A."/>
            <person name="Chen A."/>
            <person name="Palaniappan K."/>
            <person name="Land M."/>
            <person name="Hauser L."/>
            <person name="Chang Y.J."/>
            <person name="Jeffries C.D."/>
            <person name="Brambilla E.M."/>
            <person name="Rohde M."/>
            <person name="Spring S."/>
            <person name="Sikorski J."/>
            <person name="Goker M."/>
            <person name="Woyke T."/>
            <person name="Bristow J."/>
            <person name="Eisen J.A."/>
            <person name="Markowitz V."/>
            <person name="Hugenholtz P."/>
            <person name="Kyrpides N.C."/>
            <person name="Klenk H.P."/>
            <person name="Detter J.C."/>
        </authorList>
    </citation>
    <scope>NUCLEOTIDE SEQUENCE [LARGE SCALE GENOMIC DNA]</scope>
    <source>
        <strain evidence="3">ATCC BAA-921 / DSM 16994 / JCM 11577 / YK-1</strain>
    </source>
</reference>
<dbReference type="AlphaFoldDB" id="E4TXR2"/>